<name>A0A6A6F1T7_9PEZI</name>
<dbReference type="EMBL" id="ML992706">
    <property type="protein sequence ID" value="KAF2207129.1"/>
    <property type="molecule type" value="Genomic_DNA"/>
</dbReference>
<dbReference type="AlphaFoldDB" id="A0A6A6F1T7"/>
<evidence type="ECO:0000256" key="1">
    <source>
        <dbReference type="SAM" id="SignalP"/>
    </source>
</evidence>
<gene>
    <name evidence="2" type="ORF">CERZMDRAFT_102627</name>
</gene>
<keyword evidence="3" id="KW-1185">Reference proteome</keyword>
<sequence length="60" mass="6325">MKAFVKVILAAMAVIAYAAPVRKENNVVDSGSIERRDSPTCPQGVKACPIHGPPCCGYHG</sequence>
<feature type="chain" id="PRO_5025676460" evidence="1">
    <location>
        <begin position="19"/>
        <end position="60"/>
    </location>
</feature>
<evidence type="ECO:0000313" key="3">
    <source>
        <dbReference type="Proteomes" id="UP000799539"/>
    </source>
</evidence>
<reference evidence="2" key="1">
    <citation type="journal article" date="2020" name="Stud. Mycol.">
        <title>101 Dothideomycetes genomes: a test case for predicting lifestyles and emergence of pathogens.</title>
        <authorList>
            <person name="Haridas S."/>
            <person name="Albert R."/>
            <person name="Binder M."/>
            <person name="Bloem J."/>
            <person name="Labutti K."/>
            <person name="Salamov A."/>
            <person name="Andreopoulos B."/>
            <person name="Baker S."/>
            <person name="Barry K."/>
            <person name="Bills G."/>
            <person name="Bluhm B."/>
            <person name="Cannon C."/>
            <person name="Castanera R."/>
            <person name="Culley D."/>
            <person name="Daum C."/>
            <person name="Ezra D."/>
            <person name="Gonzalez J."/>
            <person name="Henrissat B."/>
            <person name="Kuo A."/>
            <person name="Liang C."/>
            <person name="Lipzen A."/>
            <person name="Lutzoni F."/>
            <person name="Magnuson J."/>
            <person name="Mondo S."/>
            <person name="Nolan M."/>
            <person name="Ohm R."/>
            <person name="Pangilinan J."/>
            <person name="Park H.-J."/>
            <person name="Ramirez L."/>
            <person name="Alfaro M."/>
            <person name="Sun H."/>
            <person name="Tritt A."/>
            <person name="Yoshinaga Y."/>
            <person name="Zwiers L.-H."/>
            <person name="Turgeon B."/>
            <person name="Goodwin S."/>
            <person name="Spatafora J."/>
            <person name="Crous P."/>
            <person name="Grigoriev I."/>
        </authorList>
    </citation>
    <scope>NUCLEOTIDE SEQUENCE</scope>
    <source>
        <strain evidence="2">SCOH1-5</strain>
    </source>
</reference>
<feature type="signal peptide" evidence="1">
    <location>
        <begin position="1"/>
        <end position="18"/>
    </location>
</feature>
<keyword evidence="1" id="KW-0732">Signal</keyword>
<organism evidence="2 3">
    <name type="scientific">Cercospora zeae-maydis SCOH1-5</name>
    <dbReference type="NCBI Taxonomy" id="717836"/>
    <lineage>
        <taxon>Eukaryota</taxon>
        <taxon>Fungi</taxon>
        <taxon>Dikarya</taxon>
        <taxon>Ascomycota</taxon>
        <taxon>Pezizomycotina</taxon>
        <taxon>Dothideomycetes</taxon>
        <taxon>Dothideomycetidae</taxon>
        <taxon>Mycosphaerellales</taxon>
        <taxon>Mycosphaerellaceae</taxon>
        <taxon>Cercospora</taxon>
    </lineage>
</organism>
<protein>
    <submittedName>
        <fullName evidence="2">Uncharacterized protein</fullName>
    </submittedName>
</protein>
<evidence type="ECO:0000313" key="2">
    <source>
        <dbReference type="EMBL" id="KAF2207129.1"/>
    </source>
</evidence>
<accession>A0A6A6F1T7</accession>
<dbReference type="Proteomes" id="UP000799539">
    <property type="component" value="Unassembled WGS sequence"/>
</dbReference>
<proteinExistence type="predicted"/>